<dbReference type="AlphaFoldDB" id="A0A8S2DYB4"/>
<accession>A0A8S2DYB4</accession>
<proteinExistence type="predicted"/>
<gene>
    <name evidence="1" type="ORF">OVA965_LOCUS16429</name>
    <name evidence="2" type="ORF">TMI583_LOCUS16437</name>
</gene>
<organism evidence="1 3">
    <name type="scientific">Didymodactylos carnosus</name>
    <dbReference type="NCBI Taxonomy" id="1234261"/>
    <lineage>
        <taxon>Eukaryota</taxon>
        <taxon>Metazoa</taxon>
        <taxon>Spiralia</taxon>
        <taxon>Gnathifera</taxon>
        <taxon>Rotifera</taxon>
        <taxon>Eurotatoria</taxon>
        <taxon>Bdelloidea</taxon>
        <taxon>Philodinida</taxon>
        <taxon>Philodinidae</taxon>
        <taxon>Didymodactylos</taxon>
    </lineage>
</organism>
<name>A0A8S2DYB4_9BILA</name>
<evidence type="ECO:0000313" key="1">
    <source>
        <dbReference type="EMBL" id="CAF1039884.1"/>
    </source>
</evidence>
<dbReference type="EMBL" id="CAJNOK010007628">
    <property type="protein sequence ID" value="CAF1039884.1"/>
    <property type="molecule type" value="Genomic_DNA"/>
</dbReference>
<evidence type="ECO:0000313" key="3">
    <source>
        <dbReference type="Proteomes" id="UP000677228"/>
    </source>
</evidence>
<dbReference type="Proteomes" id="UP000677228">
    <property type="component" value="Unassembled WGS sequence"/>
</dbReference>
<sequence>MHRPILTIGRNGLDLNDVQVDELIDISHDASPDTLYDVSAVLSGDFTRVSSEVHVAE</sequence>
<protein>
    <submittedName>
        <fullName evidence="1">Uncharacterized protein</fullName>
    </submittedName>
</protein>
<evidence type="ECO:0000313" key="2">
    <source>
        <dbReference type="EMBL" id="CAF3808073.1"/>
    </source>
</evidence>
<reference evidence="1" key="1">
    <citation type="submission" date="2021-02" db="EMBL/GenBank/DDBJ databases">
        <authorList>
            <person name="Nowell W R."/>
        </authorList>
    </citation>
    <scope>NUCLEOTIDE SEQUENCE</scope>
</reference>
<dbReference type="EMBL" id="CAJOBA010007638">
    <property type="protein sequence ID" value="CAF3808073.1"/>
    <property type="molecule type" value="Genomic_DNA"/>
</dbReference>
<comment type="caution">
    <text evidence="1">The sequence shown here is derived from an EMBL/GenBank/DDBJ whole genome shotgun (WGS) entry which is preliminary data.</text>
</comment>
<dbReference type="Proteomes" id="UP000682733">
    <property type="component" value="Unassembled WGS sequence"/>
</dbReference>